<keyword evidence="7 10" id="KW-0520">NAD</keyword>
<comment type="caution">
    <text evidence="10">Lacks conserved residue(s) required for the propagation of feature annotation.</text>
</comment>
<dbReference type="SUPFAM" id="SSF50249">
    <property type="entry name" value="Nucleic acid-binding proteins"/>
    <property type="match status" value="1"/>
</dbReference>
<feature type="binding site" evidence="10">
    <location>
        <position position="426"/>
    </location>
    <ligand>
        <name>Zn(2+)</name>
        <dbReference type="ChEBI" id="CHEBI:29105"/>
    </ligand>
</feature>
<evidence type="ECO:0000256" key="7">
    <source>
        <dbReference type="ARBA" id="ARBA00023027"/>
    </source>
</evidence>
<comment type="cofactor">
    <cofactor evidence="10">
        <name>Mg(2+)</name>
        <dbReference type="ChEBI" id="CHEBI:18420"/>
    </cofactor>
    <cofactor evidence="10">
        <name>Mn(2+)</name>
        <dbReference type="ChEBI" id="CHEBI:29035"/>
    </cofactor>
</comment>
<comment type="catalytic activity">
    <reaction evidence="9 10">
        <text>NAD(+) + (deoxyribonucleotide)n-3'-hydroxyl + 5'-phospho-(deoxyribonucleotide)m = (deoxyribonucleotide)n+m + AMP + beta-nicotinamide D-nucleotide.</text>
        <dbReference type="EC" id="6.5.1.2"/>
    </reaction>
</comment>
<evidence type="ECO:0000256" key="1">
    <source>
        <dbReference type="ARBA" id="ARBA00022598"/>
    </source>
</evidence>
<dbReference type="InterPro" id="IPR012340">
    <property type="entry name" value="NA-bd_OB-fold"/>
</dbReference>
<keyword evidence="2 10" id="KW-0235">DNA replication</keyword>
<reference evidence="12 13" key="1">
    <citation type="submission" date="2024-06" db="EMBL/GenBank/DDBJ databases">
        <title>The Natural Products Discovery Center: Release of the First 8490 Sequenced Strains for Exploring Actinobacteria Biosynthetic Diversity.</title>
        <authorList>
            <person name="Kalkreuter E."/>
            <person name="Kautsar S.A."/>
            <person name="Yang D."/>
            <person name="Bader C.D."/>
            <person name="Teijaro C.N."/>
            <person name="Fluegel L."/>
            <person name="Davis C.M."/>
            <person name="Simpson J.R."/>
            <person name="Lauterbach L."/>
            <person name="Steele A.D."/>
            <person name="Gui C."/>
            <person name="Meng S."/>
            <person name="Li G."/>
            <person name="Viehrig K."/>
            <person name="Ye F."/>
            <person name="Su P."/>
            <person name="Kiefer A.F."/>
            <person name="Nichols A."/>
            <person name="Cepeda A.J."/>
            <person name="Yan W."/>
            <person name="Fan B."/>
            <person name="Jiang Y."/>
            <person name="Adhikari A."/>
            <person name="Zheng C.-J."/>
            <person name="Schuster L."/>
            <person name="Cowan T.M."/>
            <person name="Smanski M.J."/>
            <person name="Chevrette M.G."/>
            <person name="De Carvalho L.P.S."/>
            <person name="Shen B."/>
        </authorList>
    </citation>
    <scope>NUCLEOTIDE SEQUENCE [LARGE SCALE GENOMIC DNA]</scope>
    <source>
        <strain evidence="12 13">NPDC045705</strain>
    </source>
</reference>
<dbReference type="PROSITE" id="PS50172">
    <property type="entry name" value="BRCT"/>
    <property type="match status" value="1"/>
</dbReference>
<keyword evidence="10" id="KW-0464">Manganese</keyword>
<dbReference type="InterPro" id="IPR010994">
    <property type="entry name" value="RuvA_2-like"/>
</dbReference>
<keyword evidence="1 10" id="KW-0436">Ligase</keyword>
<gene>
    <name evidence="10 12" type="primary">ligA</name>
    <name evidence="12" type="ORF">AB0A76_32315</name>
</gene>
<dbReference type="NCBIfam" id="TIGR00575">
    <property type="entry name" value="dnlj"/>
    <property type="match status" value="1"/>
</dbReference>
<evidence type="ECO:0000313" key="12">
    <source>
        <dbReference type="EMBL" id="MEU7297831.1"/>
    </source>
</evidence>
<dbReference type="GO" id="GO:0003911">
    <property type="term" value="F:DNA ligase (NAD+) activity"/>
    <property type="evidence" value="ECO:0007669"/>
    <property type="project" value="UniProtKB-EC"/>
</dbReference>
<protein>
    <recommendedName>
        <fullName evidence="10">DNA ligase</fullName>
        <ecNumber evidence="10">6.5.1.2</ecNumber>
    </recommendedName>
    <alternativeName>
        <fullName evidence="10">Polydeoxyribonucleotide synthase [NAD(+)]</fullName>
    </alternativeName>
</protein>
<feature type="binding site" evidence="10">
    <location>
        <position position="126"/>
    </location>
    <ligand>
        <name>NAD(+)</name>
        <dbReference type="ChEBI" id="CHEBI:57540"/>
    </ligand>
</feature>
<dbReference type="InterPro" id="IPR013839">
    <property type="entry name" value="DNAligase_adenylation"/>
</dbReference>
<feature type="binding site" evidence="10">
    <location>
        <position position="329"/>
    </location>
    <ligand>
        <name>NAD(+)</name>
        <dbReference type="ChEBI" id="CHEBI:57540"/>
    </ligand>
</feature>
<dbReference type="PIRSF" id="PIRSF001604">
    <property type="entry name" value="LigA"/>
    <property type="match status" value="1"/>
</dbReference>
<evidence type="ECO:0000256" key="5">
    <source>
        <dbReference type="ARBA" id="ARBA00022833"/>
    </source>
</evidence>
<feature type="binding site" evidence="10">
    <location>
        <position position="305"/>
    </location>
    <ligand>
        <name>NAD(+)</name>
        <dbReference type="ChEBI" id="CHEBI:57540"/>
    </ligand>
</feature>
<dbReference type="InterPro" id="IPR001357">
    <property type="entry name" value="BRCT_dom"/>
</dbReference>
<evidence type="ECO:0000256" key="4">
    <source>
        <dbReference type="ARBA" id="ARBA00022763"/>
    </source>
</evidence>
<dbReference type="Pfam" id="PF12826">
    <property type="entry name" value="HHH_2"/>
    <property type="match status" value="1"/>
</dbReference>
<keyword evidence="3 10" id="KW-0479">Metal-binding</keyword>
<evidence type="ECO:0000313" key="13">
    <source>
        <dbReference type="Proteomes" id="UP001551210"/>
    </source>
</evidence>
<keyword evidence="5 10" id="KW-0862">Zinc</keyword>
<evidence type="ECO:0000256" key="9">
    <source>
        <dbReference type="ARBA" id="ARBA00034005"/>
    </source>
</evidence>
<proteinExistence type="inferred from homology"/>
<dbReference type="InterPro" id="IPR041663">
    <property type="entry name" value="DisA/LigA_HHH"/>
</dbReference>
<dbReference type="Gene3D" id="1.10.287.610">
    <property type="entry name" value="Helix hairpin bin"/>
    <property type="match status" value="1"/>
</dbReference>
<dbReference type="EMBL" id="JBEZAM010000082">
    <property type="protein sequence ID" value="MEU7297831.1"/>
    <property type="molecule type" value="Genomic_DNA"/>
</dbReference>
<organism evidence="12 13">
    <name type="scientific">Streptomyces exfoliatus</name>
    <name type="common">Streptomyces hydrogenans</name>
    <dbReference type="NCBI Taxonomy" id="1905"/>
    <lineage>
        <taxon>Bacteria</taxon>
        <taxon>Bacillati</taxon>
        <taxon>Actinomycetota</taxon>
        <taxon>Actinomycetes</taxon>
        <taxon>Kitasatosporales</taxon>
        <taxon>Streptomycetaceae</taxon>
        <taxon>Streptomyces</taxon>
    </lineage>
</organism>
<dbReference type="InterPro" id="IPR036420">
    <property type="entry name" value="BRCT_dom_sf"/>
</dbReference>
<feature type="binding site" evidence="10">
    <location>
        <position position="183"/>
    </location>
    <ligand>
        <name>NAD(+)</name>
        <dbReference type="ChEBI" id="CHEBI:57540"/>
    </ligand>
</feature>
<keyword evidence="8 10" id="KW-0234">DNA repair</keyword>
<dbReference type="RefSeq" id="WP_359215915.1">
    <property type="nucleotide sequence ID" value="NZ_JBEZAM010000082.1"/>
</dbReference>
<dbReference type="Gene3D" id="1.10.150.20">
    <property type="entry name" value="5' to 3' exonuclease, C-terminal subdomain"/>
    <property type="match status" value="2"/>
</dbReference>
<dbReference type="Proteomes" id="UP001551210">
    <property type="component" value="Unassembled WGS sequence"/>
</dbReference>
<feature type="binding site" evidence="10">
    <location>
        <begin position="94"/>
        <end position="95"/>
    </location>
    <ligand>
        <name>NAD(+)</name>
        <dbReference type="ChEBI" id="CHEBI:57540"/>
    </ligand>
</feature>
<evidence type="ECO:0000256" key="2">
    <source>
        <dbReference type="ARBA" id="ARBA00022705"/>
    </source>
</evidence>
<keyword evidence="4 10" id="KW-0227">DNA damage</keyword>
<dbReference type="SMART" id="SM00532">
    <property type="entry name" value="LIGANc"/>
    <property type="match status" value="1"/>
</dbReference>
<dbReference type="SMART" id="SM00292">
    <property type="entry name" value="BRCT"/>
    <property type="match status" value="1"/>
</dbReference>
<comment type="caution">
    <text evidence="12">The sequence shown here is derived from an EMBL/GenBank/DDBJ whole genome shotgun (WGS) entry which is preliminary data.</text>
</comment>
<dbReference type="Pfam" id="PF03120">
    <property type="entry name" value="OB_DNA_ligase"/>
    <property type="match status" value="1"/>
</dbReference>
<dbReference type="InterPro" id="IPR004150">
    <property type="entry name" value="NAD_DNA_ligase_OB"/>
</dbReference>
<sequence length="697" mass="72715">MTTFPADEALSTLPTLSGRAEYEAALQRLHDASRSYYGDGDSVLDDTAYDRLRLAVLAWEGANPAEVAPDSPTGLVADGAAPVGDVEHTARLLSLDNVFDAEGLVAWGASVQRRMGRAPAGGFTVEPKIDGAAVAARYRDGRLVQVITRGDGSHGEDVSHVIGQIDGLPERLAEAVTVEVRGEVAFTQEQFEEANAVRTAHGAPAFVNPRNGTAGTLRAKDRPYRLRMTFWAYGVVELDGVTFLPAGSTHHDALAAVAAAGVQTTAASAAGLRVVPDLAEAQARVDAIAAMRAELPVGIDGVVVKLNDSAEQEEIGFGSRFPYWAIAVKLPAVERQTVLQDVVWEVGRTGVLAPTAILAPVEIDGSTVTRATLHNPADIRRRDLHLGDTVTVYKAGDIIPRVQAAVVHLRPAGATPVPLPEACPRCGGEISTAQERWRCAQGTSCALPALIEYAAGREMLDIDGLGKTYVAALVESGDVRDVADLFTLTIDQLTAASGSSKRAAKLAEQLEAAKARPLSRVFCALGVLGTGRSMSRRIARHFGTMDAIREADAAGMRDVEGIGPEKAPVVVEQIAALAPVIDKLIAAGVNMTEPADPSAGAPGGPLEGKVVVVTGKMTGPLEGLGRSEMNALIEKAGGRAGSGVSARTSILVAAPSANGKPSSKAAKAAELGVEVMTPEAFAELVAEESHREQGTTL</sequence>
<evidence type="ECO:0000256" key="8">
    <source>
        <dbReference type="ARBA" id="ARBA00023204"/>
    </source>
</evidence>
<feature type="active site" description="N6-AMP-lysine intermediate" evidence="10">
    <location>
        <position position="128"/>
    </location>
</feature>
<evidence type="ECO:0000256" key="3">
    <source>
        <dbReference type="ARBA" id="ARBA00022723"/>
    </source>
</evidence>
<comment type="similarity">
    <text evidence="10">Belongs to the NAD-dependent DNA ligase family. LigA subfamily.</text>
</comment>
<dbReference type="Pfam" id="PF14520">
    <property type="entry name" value="HHH_5"/>
    <property type="match status" value="1"/>
</dbReference>
<feature type="domain" description="BRCT" evidence="11">
    <location>
        <begin position="601"/>
        <end position="697"/>
    </location>
</feature>
<feature type="binding site" evidence="10">
    <location>
        <position position="149"/>
    </location>
    <ligand>
        <name>NAD(+)</name>
        <dbReference type="ChEBI" id="CHEBI:57540"/>
    </ligand>
</feature>
<dbReference type="PROSITE" id="PS01055">
    <property type="entry name" value="DNA_LIGASE_N1"/>
    <property type="match status" value="1"/>
</dbReference>
<keyword evidence="6 10" id="KW-0460">Magnesium</keyword>
<dbReference type="InterPro" id="IPR001679">
    <property type="entry name" value="DNA_ligase"/>
</dbReference>
<evidence type="ECO:0000259" key="11">
    <source>
        <dbReference type="PROSITE" id="PS50172"/>
    </source>
</evidence>
<dbReference type="InterPro" id="IPR018239">
    <property type="entry name" value="DNA_ligase_AS"/>
</dbReference>
<dbReference type="InterPro" id="IPR013840">
    <property type="entry name" value="DNAligase_N"/>
</dbReference>
<dbReference type="NCBIfam" id="NF005932">
    <property type="entry name" value="PRK07956.1"/>
    <property type="match status" value="1"/>
</dbReference>
<dbReference type="SUPFAM" id="SSF56091">
    <property type="entry name" value="DNA ligase/mRNA capping enzyme, catalytic domain"/>
    <property type="match status" value="1"/>
</dbReference>
<dbReference type="SUPFAM" id="SSF52113">
    <property type="entry name" value="BRCT domain"/>
    <property type="match status" value="1"/>
</dbReference>
<feature type="binding site" evidence="10">
    <location>
        <begin position="46"/>
        <end position="50"/>
    </location>
    <ligand>
        <name>NAD(+)</name>
        <dbReference type="ChEBI" id="CHEBI:57540"/>
    </ligand>
</feature>
<feature type="binding site" evidence="10">
    <location>
        <position position="445"/>
    </location>
    <ligand>
        <name>Zn(2+)</name>
        <dbReference type="ChEBI" id="CHEBI:29105"/>
    </ligand>
</feature>
<dbReference type="Pfam" id="PF00533">
    <property type="entry name" value="BRCT"/>
    <property type="match status" value="1"/>
</dbReference>
<dbReference type="CDD" id="cd17748">
    <property type="entry name" value="BRCT_DNA_ligase_like"/>
    <property type="match status" value="1"/>
</dbReference>
<dbReference type="SUPFAM" id="SSF47781">
    <property type="entry name" value="RuvA domain 2-like"/>
    <property type="match status" value="1"/>
</dbReference>
<name>A0ABV3D7H5_STREX</name>
<evidence type="ECO:0000256" key="10">
    <source>
        <dbReference type="HAMAP-Rule" id="MF_01588"/>
    </source>
</evidence>
<dbReference type="Gene3D" id="3.40.50.10190">
    <property type="entry name" value="BRCT domain"/>
    <property type="match status" value="1"/>
</dbReference>
<dbReference type="Gene3D" id="3.30.470.30">
    <property type="entry name" value="DNA ligase/mRNA capping enzyme"/>
    <property type="match status" value="1"/>
</dbReference>
<accession>A0ABV3D7H5</accession>
<feature type="binding site" evidence="10">
    <location>
        <position position="423"/>
    </location>
    <ligand>
        <name>Zn(2+)</name>
        <dbReference type="ChEBI" id="CHEBI:29105"/>
    </ligand>
</feature>
<dbReference type="HAMAP" id="MF_01588">
    <property type="entry name" value="DNA_ligase_A"/>
    <property type="match status" value="1"/>
</dbReference>
<dbReference type="Gene3D" id="2.40.50.140">
    <property type="entry name" value="Nucleic acid-binding proteins"/>
    <property type="match status" value="1"/>
</dbReference>
<evidence type="ECO:0000256" key="6">
    <source>
        <dbReference type="ARBA" id="ARBA00022842"/>
    </source>
</evidence>
<comment type="function">
    <text evidence="10">DNA ligase that catalyzes the formation of phosphodiester linkages between 5'-phosphoryl and 3'-hydroxyl groups in double-stranded DNA using NAD as a coenzyme and as the energy source for the reaction. It is essential for DNA replication and repair of damaged DNA.</text>
</comment>
<dbReference type="Pfam" id="PF01653">
    <property type="entry name" value="DNA_ligase_aden"/>
    <property type="match status" value="1"/>
</dbReference>
<keyword evidence="13" id="KW-1185">Reference proteome</keyword>
<dbReference type="EC" id="6.5.1.2" evidence="10"/>